<dbReference type="PANTHER" id="PTHR35526">
    <property type="entry name" value="ANTI-SIGMA-F FACTOR RSBW-RELATED"/>
    <property type="match status" value="1"/>
</dbReference>
<proteinExistence type="predicted"/>
<evidence type="ECO:0000256" key="1">
    <source>
        <dbReference type="ARBA" id="ARBA00022527"/>
    </source>
</evidence>
<dbReference type="Pfam" id="PF13581">
    <property type="entry name" value="HATPase_c_2"/>
    <property type="match status" value="1"/>
</dbReference>
<accession>A0ABY6PHX9</accession>
<dbReference type="EMBL" id="CP110636">
    <property type="protein sequence ID" value="UZJ33488.1"/>
    <property type="molecule type" value="Genomic_DNA"/>
</dbReference>
<evidence type="ECO:0000313" key="3">
    <source>
        <dbReference type="EMBL" id="UZJ33488.1"/>
    </source>
</evidence>
<dbReference type="InterPro" id="IPR003594">
    <property type="entry name" value="HATPase_dom"/>
</dbReference>
<organism evidence="3 4">
    <name type="scientific">Streptomyces endophytica</name>
    <dbReference type="NCBI Taxonomy" id="2991496"/>
    <lineage>
        <taxon>Bacteria</taxon>
        <taxon>Bacillati</taxon>
        <taxon>Actinomycetota</taxon>
        <taxon>Actinomycetes</taxon>
        <taxon>Kitasatosporales</taxon>
        <taxon>Streptomycetaceae</taxon>
        <taxon>Streptomyces</taxon>
    </lineage>
</organism>
<reference evidence="3" key="1">
    <citation type="submission" date="2022-11" db="EMBL/GenBank/DDBJ databases">
        <title>Identification and genomic analyses of a novel endophytic actinobacterium Streptomyces endophytica sp. nov. with potential for biocontrol of Yam anthracnose.</title>
        <authorList>
            <person name="Huang X."/>
        </authorList>
    </citation>
    <scope>NUCLEOTIDE SEQUENCE</scope>
    <source>
        <strain evidence="3">HNM0140</strain>
    </source>
</reference>
<protein>
    <submittedName>
        <fullName evidence="3">ATP-binding protein</fullName>
    </submittedName>
</protein>
<keyword evidence="1" id="KW-0723">Serine/threonine-protein kinase</keyword>
<keyword evidence="1" id="KW-0418">Kinase</keyword>
<keyword evidence="3" id="KW-0547">Nucleotide-binding</keyword>
<evidence type="ECO:0000313" key="4">
    <source>
        <dbReference type="Proteomes" id="UP001164959"/>
    </source>
</evidence>
<keyword evidence="1" id="KW-0808">Transferase</keyword>
<dbReference type="RefSeq" id="WP_265364665.1">
    <property type="nucleotide sequence ID" value="NZ_CP110636.1"/>
</dbReference>
<dbReference type="CDD" id="cd16936">
    <property type="entry name" value="HATPase_RsbW-like"/>
    <property type="match status" value="1"/>
</dbReference>
<gene>
    <name evidence="3" type="ORF">OJ254_28450</name>
</gene>
<keyword evidence="3" id="KW-0067">ATP-binding</keyword>
<dbReference type="Proteomes" id="UP001164959">
    <property type="component" value="Chromosome"/>
</dbReference>
<sequence length="159" mass="16921">MTPTLPHNNEVVRVLWRWASDTPNAVSRARTALRCALDQLGYGGETLDDAVLAVSELASNALEHAPGPYEVRLRFTASGLICEVADRAPQLPAVPAFPATGPFEVDPSRRGGGRDALLKAISEGGRGLHVVHQLTSGAWGFAAEEGGRMKVAWMAIPGR</sequence>
<evidence type="ECO:0000259" key="2">
    <source>
        <dbReference type="Pfam" id="PF13581"/>
    </source>
</evidence>
<dbReference type="GO" id="GO:0005524">
    <property type="term" value="F:ATP binding"/>
    <property type="evidence" value="ECO:0007669"/>
    <property type="project" value="UniProtKB-KW"/>
</dbReference>
<dbReference type="Gene3D" id="3.30.565.10">
    <property type="entry name" value="Histidine kinase-like ATPase, C-terminal domain"/>
    <property type="match status" value="1"/>
</dbReference>
<dbReference type="PANTHER" id="PTHR35526:SF3">
    <property type="entry name" value="ANTI-SIGMA-F FACTOR RSBW"/>
    <property type="match status" value="1"/>
</dbReference>
<dbReference type="InterPro" id="IPR050267">
    <property type="entry name" value="Anti-sigma-factor_SerPK"/>
</dbReference>
<dbReference type="SUPFAM" id="SSF55874">
    <property type="entry name" value="ATPase domain of HSP90 chaperone/DNA topoisomerase II/histidine kinase"/>
    <property type="match status" value="1"/>
</dbReference>
<name>A0ABY6PHX9_9ACTN</name>
<dbReference type="InterPro" id="IPR036890">
    <property type="entry name" value="HATPase_C_sf"/>
</dbReference>
<feature type="domain" description="Histidine kinase/HSP90-like ATPase" evidence="2">
    <location>
        <begin position="21"/>
        <end position="135"/>
    </location>
</feature>
<keyword evidence="4" id="KW-1185">Reference proteome</keyword>